<dbReference type="EMBL" id="JAPCWZ010000002">
    <property type="protein sequence ID" value="KAK8877293.1"/>
    <property type="molecule type" value="Genomic_DNA"/>
</dbReference>
<evidence type="ECO:0000313" key="1">
    <source>
        <dbReference type="EMBL" id="KAK8877293.1"/>
    </source>
</evidence>
<sequence>MDASARRSMSTPYQPVQPENSIRMRETEAELAACRSIVHGQPSTLDNDYSVLASKLFRLIPITTFSIRPGPGRLAHSIFTQFQGNTNMQIKLHTPYSTLFYLHDVRTYIHAMYSISLAFHLAHILVAGTGKGLTKGLVVEVFCEATLITYATRRKQGQASAVRAIIEALGFLQPTGANRLPAYLGLLKLIFESNGRSALLLTLATCKYGMDRKKLLYLLPLPAYLAGVR</sequence>
<organism evidence="1 2">
    <name type="scientific">Apiospora arundinis</name>
    <dbReference type="NCBI Taxonomy" id="335852"/>
    <lineage>
        <taxon>Eukaryota</taxon>
        <taxon>Fungi</taxon>
        <taxon>Dikarya</taxon>
        <taxon>Ascomycota</taxon>
        <taxon>Pezizomycotina</taxon>
        <taxon>Sordariomycetes</taxon>
        <taxon>Xylariomycetidae</taxon>
        <taxon>Amphisphaeriales</taxon>
        <taxon>Apiosporaceae</taxon>
        <taxon>Apiospora</taxon>
    </lineage>
</organism>
<gene>
    <name evidence="1" type="ORF">PGQ11_002239</name>
</gene>
<proteinExistence type="predicted"/>
<name>A0ABR2JI50_9PEZI</name>
<evidence type="ECO:0000313" key="2">
    <source>
        <dbReference type="Proteomes" id="UP001390339"/>
    </source>
</evidence>
<accession>A0ABR2JI50</accession>
<protein>
    <submittedName>
        <fullName evidence="1">Uncharacterized protein</fullName>
    </submittedName>
</protein>
<comment type="caution">
    <text evidence="1">The sequence shown here is derived from an EMBL/GenBank/DDBJ whole genome shotgun (WGS) entry which is preliminary data.</text>
</comment>
<dbReference type="Proteomes" id="UP001390339">
    <property type="component" value="Unassembled WGS sequence"/>
</dbReference>
<keyword evidence="2" id="KW-1185">Reference proteome</keyword>
<reference evidence="1 2" key="1">
    <citation type="journal article" date="2024" name="IMA Fungus">
        <title>Apiospora arundinis, a panoply of carbohydrate-active enzymes and secondary metabolites.</title>
        <authorList>
            <person name="Sorensen T."/>
            <person name="Petersen C."/>
            <person name="Muurmann A.T."/>
            <person name="Christiansen J.V."/>
            <person name="Brundto M.L."/>
            <person name="Overgaard C.K."/>
            <person name="Boysen A.T."/>
            <person name="Wollenberg R.D."/>
            <person name="Larsen T.O."/>
            <person name="Sorensen J.L."/>
            <person name="Nielsen K.L."/>
            <person name="Sondergaard T.E."/>
        </authorList>
    </citation>
    <scope>NUCLEOTIDE SEQUENCE [LARGE SCALE GENOMIC DNA]</scope>
    <source>
        <strain evidence="1 2">AAU 773</strain>
    </source>
</reference>